<evidence type="ECO:0008006" key="4">
    <source>
        <dbReference type="Google" id="ProtNLM"/>
    </source>
</evidence>
<reference evidence="2 3" key="1">
    <citation type="submission" date="2019-12" db="EMBL/GenBank/DDBJ databases">
        <title>Whole genome sequencing of endophytic Actinobacterium Micromonospora sp. MPMI6T.</title>
        <authorList>
            <person name="Evv R."/>
            <person name="Podile A.R."/>
        </authorList>
    </citation>
    <scope>NUCLEOTIDE SEQUENCE [LARGE SCALE GENOMIC DNA]</scope>
    <source>
        <strain evidence="2 3">MPMI6</strain>
    </source>
</reference>
<evidence type="ECO:0000256" key="1">
    <source>
        <dbReference type="SAM" id="MobiDB-lite"/>
    </source>
</evidence>
<proteinExistence type="predicted"/>
<organism evidence="2 3">
    <name type="scientific">Micromonospora echinofusca</name>
    <dbReference type="NCBI Taxonomy" id="47858"/>
    <lineage>
        <taxon>Bacteria</taxon>
        <taxon>Bacillati</taxon>
        <taxon>Actinomycetota</taxon>
        <taxon>Actinomycetes</taxon>
        <taxon>Micromonosporales</taxon>
        <taxon>Micromonosporaceae</taxon>
        <taxon>Micromonospora</taxon>
    </lineage>
</organism>
<sequence length="366" mass="37757">MYDVVLLTLASERGAGSGCGSGDSCCGSSAGADATRDRTGDATGADVPGQATGADASGHTSADRADRADGAGPDTCGTPRVPVLTCADALTARGARVETVTARSDAEIDAVLARLDGPARDDGLTWPDPDPKTRLVVATASDGQLRAVLRRLVRRYAPPSSRRPVDLPDNRTVPDLPAIGVLPLDPARGAAPRDLAAQLGLPRDPVAVANAVLDGPVRRLDLLRNDAGSVTLDGALLGAADEAGRPLAWRGRVEVDDSVLSTGDDPLLACAVGNAAGYATLDGLPLLTAPDPGDGVVEVAVAVPVFARAPLGRKRVRVEVRRARGRAVSVTPRDEDVPFLDDGVEGKLNRKRSWWIEPGAWGVHTG</sequence>
<dbReference type="RefSeq" id="WP_208817356.1">
    <property type="nucleotide sequence ID" value="NZ_WVUH01000438.1"/>
</dbReference>
<dbReference type="EMBL" id="WVUH01000438">
    <property type="protein sequence ID" value="MBO4210260.1"/>
    <property type="molecule type" value="Genomic_DNA"/>
</dbReference>
<feature type="region of interest" description="Disordered" evidence="1">
    <location>
        <begin position="30"/>
        <end position="78"/>
    </location>
</feature>
<protein>
    <recommendedName>
        <fullName evidence="4">Diacylglycerol kinase catalytic domain-containing protein</fullName>
    </recommendedName>
</protein>
<dbReference type="SUPFAM" id="SSF111331">
    <property type="entry name" value="NAD kinase/diacylglycerol kinase-like"/>
    <property type="match status" value="1"/>
</dbReference>
<comment type="caution">
    <text evidence="2">The sequence shown here is derived from an EMBL/GenBank/DDBJ whole genome shotgun (WGS) entry which is preliminary data.</text>
</comment>
<dbReference type="InterPro" id="IPR016064">
    <property type="entry name" value="NAD/diacylglycerol_kinase_sf"/>
</dbReference>
<accession>A0ABS3W0E9</accession>
<dbReference type="Gene3D" id="3.40.50.10330">
    <property type="entry name" value="Probable inorganic polyphosphate/atp-NAD kinase, domain 1"/>
    <property type="match status" value="1"/>
</dbReference>
<evidence type="ECO:0000313" key="2">
    <source>
        <dbReference type="EMBL" id="MBO4210260.1"/>
    </source>
</evidence>
<name>A0ABS3W0E9_MICEH</name>
<dbReference type="InterPro" id="IPR017438">
    <property type="entry name" value="ATP-NAD_kinase_N"/>
</dbReference>
<evidence type="ECO:0000313" key="3">
    <source>
        <dbReference type="Proteomes" id="UP000823521"/>
    </source>
</evidence>
<gene>
    <name evidence="2" type="ORF">GSF22_30340</name>
</gene>
<keyword evidence="3" id="KW-1185">Reference proteome</keyword>
<dbReference type="Proteomes" id="UP000823521">
    <property type="component" value="Unassembled WGS sequence"/>
</dbReference>